<organism evidence="2 3">
    <name type="scientific">Algoriphagus confluentis</name>
    <dbReference type="NCBI Taxonomy" id="1697556"/>
    <lineage>
        <taxon>Bacteria</taxon>
        <taxon>Pseudomonadati</taxon>
        <taxon>Bacteroidota</taxon>
        <taxon>Cytophagia</taxon>
        <taxon>Cytophagales</taxon>
        <taxon>Cyclobacteriaceae</taxon>
        <taxon>Algoriphagus</taxon>
    </lineage>
</organism>
<keyword evidence="3" id="KW-1185">Reference proteome</keyword>
<dbReference type="RefSeq" id="WP_338222743.1">
    <property type="nucleotide sequence ID" value="NZ_BTPD01000002.1"/>
</dbReference>
<evidence type="ECO:0000313" key="3">
    <source>
        <dbReference type="Proteomes" id="UP001338309"/>
    </source>
</evidence>
<evidence type="ECO:0000259" key="1">
    <source>
        <dbReference type="Pfam" id="PF13395"/>
    </source>
</evidence>
<name>A0ABQ6PJ79_9BACT</name>
<reference evidence="2 3" key="1">
    <citation type="submission" date="2023-08" db="EMBL/GenBank/DDBJ databases">
        <title>Draft genome sequence of Algoriphagus confluentis.</title>
        <authorList>
            <person name="Takatani N."/>
            <person name="Hosokawa M."/>
            <person name="Sawabe T."/>
        </authorList>
    </citation>
    <scope>NUCLEOTIDE SEQUENCE [LARGE SCALE GENOMIC DNA]</scope>
    <source>
        <strain evidence="2 3">NBRC 111222</strain>
    </source>
</reference>
<proteinExistence type="predicted"/>
<evidence type="ECO:0000313" key="2">
    <source>
        <dbReference type="EMBL" id="GMQ27941.1"/>
    </source>
</evidence>
<accession>A0ABQ6PJ79</accession>
<dbReference type="Proteomes" id="UP001338309">
    <property type="component" value="Unassembled WGS sequence"/>
</dbReference>
<gene>
    <name evidence="2" type="ORF">Aconfl_05840</name>
</gene>
<dbReference type="Pfam" id="PF13395">
    <property type="entry name" value="HNH_4"/>
    <property type="match status" value="1"/>
</dbReference>
<sequence length="370" mass="42841">MNKEIFSNISKIIERDSKSTTYKFALLRGTIDLIQENSPFIELKGDRVHFPMGLLIEKWMIYYYPIFDSSLKIPQINGRANLSFEKQLSDVVSFYQKKGGLSAFYADLKRNGVSEELTPTVISLANQLNATIRKMPMYYIGRSISSDYLSIFTPELKRKSRSIKKLDSNFLVLNYGTFSIPKAYYEAFEILGSFISGQDSIFLKWAEFSRKASGKELPFENIVEKLVESPVTEREATESKKLFGSLLARLGETECVWTGRKTNKIEVDHIIPLAIWKNNDLWNLLPSVPKINNIKRDKIPTPRLIDRQKGVILHYWEILNQSFEIRFQKEIKISLLGNADNSNWRDLAIDQLKETCHFLIEKRGFDPWEP</sequence>
<feature type="domain" description="HNH nuclease" evidence="1">
    <location>
        <begin position="263"/>
        <end position="300"/>
    </location>
</feature>
<dbReference type="EMBL" id="BTPD01000002">
    <property type="protein sequence ID" value="GMQ27941.1"/>
    <property type="molecule type" value="Genomic_DNA"/>
</dbReference>
<dbReference type="Gene3D" id="1.10.30.50">
    <property type="match status" value="1"/>
</dbReference>
<comment type="caution">
    <text evidence="2">The sequence shown here is derived from an EMBL/GenBank/DDBJ whole genome shotgun (WGS) entry which is preliminary data.</text>
</comment>
<dbReference type="InterPro" id="IPR003615">
    <property type="entry name" value="HNH_nuc"/>
</dbReference>
<dbReference type="CDD" id="cd00085">
    <property type="entry name" value="HNHc"/>
    <property type="match status" value="1"/>
</dbReference>
<protein>
    <recommendedName>
        <fullName evidence="1">HNH nuclease domain-containing protein</fullName>
    </recommendedName>
</protein>